<evidence type="ECO:0000256" key="7">
    <source>
        <dbReference type="ARBA" id="ARBA00023180"/>
    </source>
</evidence>
<dbReference type="Gene3D" id="4.10.81.20">
    <property type="entry name" value="KCNMB2, ball/chain domain"/>
    <property type="match status" value="1"/>
</dbReference>
<keyword evidence="8" id="KW-0407">Ion channel</keyword>
<evidence type="ECO:0000256" key="2">
    <source>
        <dbReference type="ARBA" id="ARBA00022448"/>
    </source>
</evidence>
<dbReference type="PANTHER" id="PTHR10258">
    <property type="entry name" value="CALCIUM-ACTIVATED POTASSIUM CHANNEL SUBUNIT BETA"/>
    <property type="match status" value="1"/>
</dbReference>
<dbReference type="STRING" id="623744.A0A553R0R3"/>
<evidence type="ECO:0000256" key="3">
    <source>
        <dbReference type="ARBA" id="ARBA00022692"/>
    </source>
</evidence>
<dbReference type="GO" id="GO:0015269">
    <property type="term" value="F:calcium-activated potassium channel activity"/>
    <property type="evidence" value="ECO:0007669"/>
    <property type="project" value="InterPro"/>
</dbReference>
<evidence type="ECO:0000256" key="1">
    <source>
        <dbReference type="ARBA" id="ARBA00004141"/>
    </source>
</evidence>
<reference evidence="9 10" key="1">
    <citation type="journal article" date="2019" name="Sci. Data">
        <title>Hybrid genome assembly and annotation of Danionella translucida.</title>
        <authorList>
            <person name="Kadobianskyi M."/>
            <person name="Schulze L."/>
            <person name="Schuelke M."/>
            <person name="Judkewitz B."/>
        </authorList>
    </citation>
    <scope>NUCLEOTIDE SEQUENCE [LARGE SCALE GENOMIC DNA]</scope>
    <source>
        <strain evidence="9 10">Bolton</strain>
    </source>
</reference>
<evidence type="ECO:0000256" key="5">
    <source>
        <dbReference type="ARBA" id="ARBA00023065"/>
    </source>
</evidence>
<name>A0A553R0R3_9TELE</name>
<proteinExistence type="predicted"/>
<dbReference type="InterPro" id="IPR037096">
    <property type="entry name" value="KCNMB2_ball/chain_dom_sf"/>
</dbReference>
<protein>
    <submittedName>
        <fullName evidence="9">Uncharacterized protein</fullName>
    </submittedName>
</protein>
<keyword evidence="10" id="KW-1185">Reference proteome</keyword>
<keyword evidence="7" id="KW-0325">Glycoprotein</keyword>
<evidence type="ECO:0000256" key="4">
    <source>
        <dbReference type="ARBA" id="ARBA00022989"/>
    </source>
</evidence>
<dbReference type="GO" id="GO:0008076">
    <property type="term" value="C:voltage-gated potassium channel complex"/>
    <property type="evidence" value="ECO:0007669"/>
    <property type="project" value="TreeGrafter"/>
</dbReference>
<dbReference type="Proteomes" id="UP000316079">
    <property type="component" value="Unassembled WGS sequence"/>
</dbReference>
<evidence type="ECO:0000256" key="6">
    <source>
        <dbReference type="ARBA" id="ARBA00023136"/>
    </source>
</evidence>
<keyword evidence="6" id="KW-0472">Membrane</keyword>
<comment type="subcellular location">
    <subcellularLocation>
        <location evidence="1">Membrane</location>
        <topology evidence="1">Multi-pass membrane protein</topology>
    </subcellularLocation>
</comment>
<dbReference type="PANTHER" id="PTHR10258:SF5">
    <property type="entry name" value="CALCIUM-ACTIVATED POTASSIUM CHANNEL SUBUNIT BETA-2"/>
    <property type="match status" value="1"/>
</dbReference>
<evidence type="ECO:0000313" key="10">
    <source>
        <dbReference type="Proteomes" id="UP000316079"/>
    </source>
</evidence>
<dbReference type="EMBL" id="SRMA01025348">
    <property type="protein sequence ID" value="TRY95767.1"/>
    <property type="molecule type" value="Genomic_DNA"/>
</dbReference>
<keyword evidence="4" id="KW-1133">Transmembrane helix</keyword>
<sequence>MFFVKGVKTTPAPQQRVIYKRLWGHELKDKKRTETALKAGEDRAILLGLGMVNKISLSSLSFPKCSVLTDETTCTLLNSTLTKEINCSYACGSECWRSSKYPCLQVYVSLNATGRVGLLSHNEEMLELSSECFYVPKCQKDHTALRVMLQNISAHLKMHQQVTCYHDPSEHQASILLKRIYGSSTVFHSLFWPSCMLSGGTLIILMVKLTQYLSILCEQIDKAPK</sequence>
<organism evidence="9 10">
    <name type="scientific">Danionella cerebrum</name>
    <dbReference type="NCBI Taxonomy" id="2873325"/>
    <lineage>
        <taxon>Eukaryota</taxon>
        <taxon>Metazoa</taxon>
        <taxon>Chordata</taxon>
        <taxon>Craniata</taxon>
        <taxon>Vertebrata</taxon>
        <taxon>Euteleostomi</taxon>
        <taxon>Actinopterygii</taxon>
        <taxon>Neopterygii</taxon>
        <taxon>Teleostei</taxon>
        <taxon>Ostariophysi</taxon>
        <taxon>Cypriniformes</taxon>
        <taxon>Danionidae</taxon>
        <taxon>Danioninae</taxon>
        <taxon>Danionella</taxon>
    </lineage>
</organism>
<keyword evidence="3" id="KW-0812">Transmembrane</keyword>
<comment type="caution">
    <text evidence="9">The sequence shown here is derived from an EMBL/GenBank/DDBJ whole genome shotgun (WGS) entry which is preliminary data.</text>
</comment>
<dbReference type="GO" id="GO:0015459">
    <property type="term" value="F:potassium channel regulator activity"/>
    <property type="evidence" value="ECO:0007669"/>
    <property type="project" value="TreeGrafter"/>
</dbReference>
<dbReference type="AlphaFoldDB" id="A0A553R0R3"/>
<gene>
    <name evidence="9" type="ORF">DNTS_015771</name>
</gene>
<dbReference type="Pfam" id="PF03185">
    <property type="entry name" value="CaKB"/>
    <property type="match status" value="1"/>
</dbReference>
<dbReference type="InterPro" id="IPR003930">
    <property type="entry name" value="K_chnl_Ca-activ_BK_bsu"/>
</dbReference>
<evidence type="ECO:0000313" key="9">
    <source>
        <dbReference type="EMBL" id="TRY95767.1"/>
    </source>
</evidence>
<dbReference type="OrthoDB" id="5962477at2759"/>
<keyword evidence="2" id="KW-0813">Transport</keyword>
<dbReference type="GO" id="GO:0005513">
    <property type="term" value="P:detection of calcium ion"/>
    <property type="evidence" value="ECO:0007669"/>
    <property type="project" value="TreeGrafter"/>
</dbReference>
<accession>A0A553R0R3</accession>
<keyword evidence="5" id="KW-0406">Ion transport</keyword>
<evidence type="ECO:0000256" key="8">
    <source>
        <dbReference type="ARBA" id="ARBA00023303"/>
    </source>
</evidence>